<dbReference type="EMBL" id="SXEU01000001">
    <property type="protein sequence ID" value="NFV15323.1"/>
    <property type="molecule type" value="Genomic_DNA"/>
</dbReference>
<comment type="caution">
    <text evidence="2">The sequence shown here is derived from an EMBL/GenBank/DDBJ whole genome shotgun (WGS) entry which is preliminary data.</text>
</comment>
<dbReference type="GO" id="GO:0003677">
    <property type="term" value="F:DNA binding"/>
    <property type="evidence" value="ECO:0007669"/>
    <property type="project" value="InterPro"/>
</dbReference>
<protein>
    <submittedName>
        <fullName evidence="2">Helix-turn-helix transcriptional regulator</fullName>
    </submittedName>
</protein>
<evidence type="ECO:0000259" key="1">
    <source>
        <dbReference type="PROSITE" id="PS50943"/>
    </source>
</evidence>
<name>A0A6G4HNH6_CLOBO</name>
<dbReference type="Gene3D" id="1.10.260.40">
    <property type="entry name" value="lambda repressor-like DNA-binding domains"/>
    <property type="match status" value="1"/>
</dbReference>
<dbReference type="AlphaFoldDB" id="A0A6G4HNH6"/>
<dbReference type="SUPFAM" id="SSF47413">
    <property type="entry name" value="lambda repressor-like DNA-binding domains"/>
    <property type="match status" value="1"/>
</dbReference>
<dbReference type="EMBL" id="SXEU01000001">
    <property type="protein sequence ID" value="NFV14836.1"/>
    <property type="molecule type" value="Genomic_DNA"/>
</dbReference>
<dbReference type="Pfam" id="PF01381">
    <property type="entry name" value="HTH_3"/>
    <property type="match status" value="1"/>
</dbReference>
<gene>
    <name evidence="2" type="ORF">FDG29_01400</name>
    <name evidence="3" type="ORF">FDG29_03975</name>
</gene>
<accession>A0A6G4HNH6</accession>
<dbReference type="InterPro" id="IPR001387">
    <property type="entry name" value="Cro/C1-type_HTH"/>
</dbReference>
<reference evidence="2" key="1">
    <citation type="submission" date="2019-04" db="EMBL/GenBank/DDBJ databases">
        <title>Genome sequencing of Clostridium botulinum Groups I-IV and Clostridium butyricum.</title>
        <authorList>
            <person name="Brunt J."/>
            <person name="Van Vliet A.H.M."/>
            <person name="Stringer S.C."/>
            <person name="Carter A.T."/>
            <person name="Peck M.W."/>
        </authorList>
    </citation>
    <scope>NUCLEOTIDE SEQUENCE</scope>
    <source>
        <strain evidence="2">751/1</strain>
    </source>
</reference>
<evidence type="ECO:0000313" key="3">
    <source>
        <dbReference type="EMBL" id="NFV15323.1"/>
    </source>
</evidence>
<sequence>MPFHKVAPEKEIKKSIERYPGLEIYMKQVDTQYKLIKSLVEFRKSTGITQKEIADKSGLTQKMVSRMENVDYSPTLESFLKYMLALGLEVKIEEDIFMLHRR</sequence>
<feature type="domain" description="HTH cro/C1-type" evidence="1">
    <location>
        <begin position="39"/>
        <end position="96"/>
    </location>
</feature>
<dbReference type="PROSITE" id="PS50943">
    <property type="entry name" value="HTH_CROC1"/>
    <property type="match status" value="1"/>
</dbReference>
<dbReference type="InterPro" id="IPR010982">
    <property type="entry name" value="Lambda_DNA-bd_dom_sf"/>
</dbReference>
<evidence type="ECO:0000313" key="2">
    <source>
        <dbReference type="EMBL" id="NFV14836.1"/>
    </source>
</evidence>
<dbReference type="SMART" id="SM00530">
    <property type="entry name" value="HTH_XRE"/>
    <property type="match status" value="1"/>
</dbReference>
<dbReference type="RefSeq" id="WP_061311377.1">
    <property type="nucleotide sequence ID" value="NZ_JACBCU010000001.1"/>
</dbReference>
<proteinExistence type="predicted"/>
<dbReference type="CDD" id="cd00093">
    <property type="entry name" value="HTH_XRE"/>
    <property type="match status" value="1"/>
</dbReference>
<organism evidence="2">
    <name type="scientific">Clostridium botulinum</name>
    <dbReference type="NCBI Taxonomy" id="1491"/>
    <lineage>
        <taxon>Bacteria</taxon>
        <taxon>Bacillati</taxon>
        <taxon>Bacillota</taxon>
        <taxon>Clostridia</taxon>
        <taxon>Eubacteriales</taxon>
        <taxon>Clostridiaceae</taxon>
        <taxon>Clostridium</taxon>
    </lineage>
</organism>